<dbReference type="CDD" id="cd06442">
    <property type="entry name" value="DPM1_like"/>
    <property type="match status" value="1"/>
</dbReference>
<evidence type="ECO:0000313" key="6">
    <source>
        <dbReference type="Proteomes" id="UP000196138"/>
    </source>
</evidence>
<dbReference type="Gene3D" id="3.90.550.10">
    <property type="entry name" value="Spore Coat Polysaccharide Biosynthesis Protein SpsA, Chain A"/>
    <property type="match status" value="1"/>
</dbReference>
<dbReference type="InterPro" id="IPR001173">
    <property type="entry name" value="Glyco_trans_2-like"/>
</dbReference>
<dbReference type="Proteomes" id="UP000196138">
    <property type="component" value="Chromosome"/>
</dbReference>
<name>A0A1Y0EJU9_9BURK</name>
<feature type="domain" description="Glycosyltransferase 2-like" evidence="4">
    <location>
        <begin position="7"/>
        <end position="162"/>
    </location>
</feature>
<dbReference type="GO" id="GO:0009247">
    <property type="term" value="P:glycolipid biosynthetic process"/>
    <property type="evidence" value="ECO:0007669"/>
    <property type="project" value="TreeGrafter"/>
</dbReference>
<reference evidence="5 6" key="1">
    <citation type="submission" date="2017-05" db="EMBL/GenBank/DDBJ databases">
        <authorList>
            <person name="Song R."/>
            <person name="Chenine A.L."/>
            <person name="Ruprecht R.M."/>
        </authorList>
    </citation>
    <scope>NUCLEOTIDE SEQUENCE [LARGE SCALE GENOMIC DNA]</scope>
    <source>
        <strain evidence="5 6">DSM 26136</strain>
    </source>
</reference>
<protein>
    <recommendedName>
        <fullName evidence="4">Glycosyltransferase 2-like domain-containing protein</fullName>
    </recommendedName>
</protein>
<dbReference type="AlphaFoldDB" id="A0A1Y0EJU9"/>
<keyword evidence="6" id="KW-1185">Reference proteome</keyword>
<accession>A0A1Y0EJU9</accession>
<dbReference type="KEGG" id="cser:CCO03_02105"/>
<dbReference type="EMBL" id="CP021455">
    <property type="protein sequence ID" value="ARU03639.1"/>
    <property type="molecule type" value="Genomic_DNA"/>
</dbReference>
<dbReference type="GO" id="GO:0016020">
    <property type="term" value="C:membrane"/>
    <property type="evidence" value="ECO:0007669"/>
    <property type="project" value="GOC"/>
</dbReference>
<dbReference type="RefSeq" id="WP_087276627.1">
    <property type="nucleotide sequence ID" value="NZ_CP021455.1"/>
</dbReference>
<dbReference type="GO" id="GO:0004582">
    <property type="term" value="F:dolichyl-phosphate beta-D-mannosyltransferase activity"/>
    <property type="evidence" value="ECO:0007669"/>
    <property type="project" value="InterPro"/>
</dbReference>
<sequence length="276" mass="30271">MKTLVFSATYNEAGNVQGLLRGIVAAVPEADILIVDDNSQDGTAQALRALQLPQLTLIERPGKMGLGTAHLLAFCHALHHGYDTLVTLDADGSHEPASIPALIGQIRAGHDFVIGSRFCPGGSLSYTGYRRFLSRNANLLARRLLRIPLTEFTTSFRAYRVSRMRAFSLGELYLDGYSYAMATVVACAQHRFRMTEVPIRFLDRGYGSSKIPSFEIFRGVHNLLRLALIRAVRPLPQAEDQPLNACPHCHTAYSWIAFNARARQPRGACVACGASA</sequence>
<dbReference type="InterPro" id="IPR029044">
    <property type="entry name" value="Nucleotide-diphossugar_trans"/>
</dbReference>
<dbReference type="InterPro" id="IPR039528">
    <property type="entry name" value="DPM1-like"/>
</dbReference>
<dbReference type="SUPFAM" id="SSF53448">
    <property type="entry name" value="Nucleotide-diphospho-sugar transferases"/>
    <property type="match status" value="1"/>
</dbReference>
<gene>
    <name evidence="5" type="ORF">CCO03_02105</name>
</gene>
<keyword evidence="3" id="KW-0808">Transferase</keyword>
<evidence type="ECO:0000256" key="3">
    <source>
        <dbReference type="ARBA" id="ARBA00022679"/>
    </source>
</evidence>
<dbReference type="PANTHER" id="PTHR43398:SF1">
    <property type="entry name" value="DOLICHOL-PHOSPHATE MANNOSYLTRANSFERASE SUBUNIT 1"/>
    <property type="match status" value="1"/>
</dbReference>
<organism evidence="5 6">
    <name type="scientific">Comamonas serinivorans</name>
    <dbReference type="NCBI Taxonomy" id="1082851"/>
    <lineage>
        <taxon>Bacteria</taxon>
        <taxon>Pseudomonadati</taxon>
        <taxon>Pseudomonadota</taxon>
        <taxon>Betaproteobacteria</taxon>
        <taxon>Burkholderiales</taxon>
        <taxon>Comamonadaceae</taxon>
        <taxon>Comamonas</taxon>
    </lineage>
</organism>
<dbReference type="Pfam" id="PF00535">
    <property type="entry name" value="Glycos_transf_2"/>
    <property type="match status" value="1"/>
</dbReference>
<dbReference type="PANTHER" id="PTHR43398">
    <property type="entry name" value="DOLICHOL-PHOSPHATE MANNOSYLTRANSFERASE SUBUNIT 1"/>
    <property type="match status" value="1"/>
</dbReference>
<proteinExistence type="inferred from homology"/>
<keyword evidence="2" id="KW-0328">Glycosyltransferase</keyword>
<comment type="similarity">
    <text evidence="1">Belongs to the glycosyltransferase 2 family.</text>
</comment>
<evidence type="ECO:0000313" key="5">
    <source>
        <dbReference type="EMBL" id="ARU03639.1"/>
    </source>
</evidence>
<evidence type="ECO:0000256" key="2">
    <source>
        <dbReference type="ARBA" id="ARBA00022676"/>
    </source>
</evidence>
<evidence type="ECO:0000256" key="1">
    <source>
        <dbReference type="ARBA" id="ARBA00006739"/>
    </source>
</evidence>
<dbReference type="OrthoDB" id="276604at2"/>
<evidence type="ECO:0000259" key="4">
    <source>
        <dbReference type="Pfam" id="PF00535"/>
    </source>
</evidence>